<keyword evidence="3" id="KW-1185">Reference proteome</keyword>
<sequence>MQANLLSVISTKVNAIVQMVEKNRESLGKVEEKFDAIEDKVDTIQLNFGKLEQEIDRLKKLLNRESCQEYTENRSHNSCGP</sequence>
<dbReference type="Proteomes" id="UP000499080">
    <property type="component" value="Unassembled WGS sequence"/>
</dbReference>
<name>A0A4Y2EKK1_ARAVE</name>
<reference evidence="2 3" key="1">
    <citation type="journal article" date="2019" name="Sci. Rep.">
        <title>Orb-weaving spider Araneus ventricosus genome elucidates the spidroin gene catalogue.</title>
        <authorList>
            <person name="Kono N."/>
            <person name="Nakamura H."/>
            <person name="Ohtoshi R."/>
            <person name="Moran D.A.P."/>
            <person name="Shinohara A."/>
            <person name="Yoshida Y."/>
            <person name="Fujiwara M."/>
            <person name="Mori M."/>
            <person name="Tomita M."/>
            <person name="Arakawa K."/>
        </authorList>
    </citation>
    <scope>NUCLEOTIDE SEQUENCE [LARGE SCALE GENOMIC DNA]</scope>
</reference>
<keyword evidence="1" id="KW-0175">Coiled coil</keyword>
<accession>A0A4Y2EKK1</accession>
<dbReference type="AlphaFoldDB" id="A0A4Y2EKK1"/>
<comment type="caution">
    <text evidence="2">The sequence shown here is derived from an EMBL/GenBank/DDBJ whole genome shotgun (WGS) entry which is preliminary data.</text>
</comment>
<protein>
    <submittedName>
        <fullName evidence="2">Uncharacterized protein</fullName>
    </submittedName>
</protein>
<evidence type="ECO:0000256" key="1">
    <source>
        <dbReference type="SAM" id="Coils"/>
    </source>
</evidence>
<dbReference type="EMBL" id="BGPR01000621">
    <property type="protein sequence ID" value="GBM28829.1"/>
    <property type="molecule type" value="Genomic_DNA"/>
</dbReference>
<dbReference type="Gene3D" id="1.20.5.1070">
    <property type="entry name" value="Head and neck region of the ectodomain of NDV fusion glycoprotein"/>
    <property type="match status" value="1"/>
</dbReference>
<evidence type="ECO:0000313" key="2">
    <source>
        <dbReference type="EMBL" id="GBM28829.1"/>
    </source>
</evidence>
<evidence type="ECO:0000313" key="3">
    <source>
        <dbReference type="Proteomes" id="UP000499080"/>
    </source>
</evidence>
<gene>
    <name evidence="2" type="ORF">AVEN_43553_1</name>
</gene>
<organism evidence="2 3">
    <name type="scientific">Araneus ventricosus</name>
    <name type="common">Orbweaver spider</name>
    <name type="synonym">Epeira ventricosa</name>
    <dbReference type="NCBI Taxonomy" id="182803"/>
    <lineage>
        <taxon>Eukaryota</taxon>
        <taxon>Metazoa</taxon>
        <taxon>Ecdysozoa</taxon>
        <taxon>Arthropoda</taxon>
        <taxon>Chelicerata</taxon>
        <taxon>Arachnida</taxon>
        <taxon>Araneae</taxon>
        <taxon>Araneomorphae</taxon>
        <taxon>Entelegynae</taxon>
        <taxon>Araneoidea</taxon>
        <taxon>Araneidae</taxon>
        <taxon>Araneus</taxon>
    </lineage>
</organism>
<feature type="coiled-coil region" evidence="1">
    <location>
        <begin position="41"/>
        <end position="68"/>
    </location>
</feature>
<proteinExistence type="predicted"/>